<dbReference type="PANTHER" id="PTHR30521">
    <property type="entry name" value="DEFERROCHELATASE/PEROXIDASE"/>
    <property type="match status" value="1"/>
</dbReference>
<proteinExistence type="inferred from homology"/>
<evidence type="ECO:0000256" key="3">
    <source>
        <dbReference type="ARBA" id="ARBA00022617"/>
    </source>
</evidence>
<dbReference type="InterPro" id="IPR049509">
    <property type="entry name" value="DyP_N"/>
</dbReference>
<dbReference type="InterPro" id="IPR011008">
    <property type="entry name" value="Dimeric_a/b-barrel"/>
</dbReference>
<keyword evidence="3" id="KW-0349">Heme</keyword>
<evidence type="ECO:0000259" key="8">
    <source>
        <dbReference type="Pfam" id="PF21105"/>
    </source>
</evidence>
<name>A0ABR3JF19_9AGAR</name>
<evidence type="ECO:0000256" key="1">
    <source>
        <dbReference type="ARBA" id="ARBA00001970"/>
    </source>
</evidence>
<keyword evidence="4" id="KW-0479">Metal-binding</keyword>
<dbReference type="InterPro" id="IPR006314">
    <property type="entry name" value="Dyp_peroxidase"/>
</dbReference>
<comment type="caution">
    <text evidence="9">The sequence shown here is derived from an EMBL/GenBank/DDBJ whole genome shotgun (WGS) entry which is preliminary data.</text>
</comment>
<dbReference type="Pfam" id="PF21105">
    <property type="entry name" value="DyP_N"/>
    <property type="match status" value="1"/>
</dbReference>
<feature type="domain" description="DyP dimeric alpha+beta barrel" evidence="8">
    <location>
        <begin position="11"/>
        <end position="182"/>
    </location>
</feature>
<sequence>MSTPAPLDLNNIQGDILAGLPKKTETYFFFQVSDVNRFRGQFAKFVPSVTTTAQVVAGRQAIQEHKSQNKEGLIPMAAVAVAFSNAGLIKLGITDDLNDAAFTEGQLKGAENLGDPGKTTNGVFSPDWEPEFKKEIHGVIYVAGDSILSVDKKLIEIKLLFGVGLPGHSITEITSIRGDVRPGKENSAHEHFGFLDGISNPAVEGFDKTTFPGQDAIAPGFMLLGHETNNSSKPQPPSWAVDGSFLTFRYLFQLVPEFDDFLEQNPIILPGLSRKEGSELLGARLVGRWKSGAPIDITPLKDDPVLAADPQRNNDFKFENELNNNDQSRCPFAAHVRKTYPRDDLEGPPRNFDIDNRRIMRRGIQFGPEVTLIEKAEKKTHHGRGLLFACYSSSIVDGFQFIQQSWANTPEFPLNAAGKSGQAGFDAIIGQKKGGGVRTVNGTNPSDPTTNITLPNETFVVPKGGEYFFVPSIAALKTKFAAAA</sequence>
<evidence type="ECO:0000256" key="2">
    <source>
        <dbReference type="ARBA" id="ARBA00022559"/>
    </source>
</evidence>
<dbReference type="NCBIfam" id="TIGR01413">
    <property type="entry name" value="Dyp_perox_fam"/>
    <property type="match status" value="1"/>
</dbReference>
<dbReference type="SUPFAM" id="SSF54909">
    <property type="entry name" value="Dimeric alpha+beta barrel"/>
    <property type="match status" value="1"/>
</dbReference>
<comment type="cofactor">
    <cofactor evidence="1">
        <name>heme b</name>
        <dbReference type="ChEBI" id="CHEBI:60344"/>
    </cofactor>
</comment>
<accession>A0ABR3JF19</accession>
<evidence type="ECO:0000256" key="7">
    <source>
        <dbReference type="ARBA" id="ARBA00025737"/>
    </source>
</evidence>
<keyword evidence="10" id="KW-1185">Reference proteome</keyword>
<evidence type="ECO:0000313" key="10">
    <source>
        <dbReference type="Proteomes" id="UP001556367"/>
    </source>
</evidence>
<dbReference type="EMBL" id="JASNQZ010000007">
    <property type="protein sequence ID" value="KAL0954304.1"/>
    <property type="molecule type" value="Genomic_DNA"/>
</dbReference>
<evidence type="ECO:0000256" key="6">
    <source>
        <dbReference type="ARBA" id="ARBA00023004"/>
    </source>
</evidence>
<keyword evidence="5" id="KW-0560">Oxidoreductase</keyword>
<evidence type="ECO:0000256" key="4">
    <source>
        <dbReference type="ARBA" id="ARBA00022723"/>
    </source>
</evidence>
<comment type="similarity">
    <text evidence="7">Belongs to the DyP-type peroxidase family.</text>
</comment>
<gene>
    <name evidence="9" type="ORF">HGRIS_003305</name>
</gene>
<evidence type="ECO:0000313" key="9">
    <source>
        <dbReference type="EMBL" id="KAL0954304.1"/>
    </source>
</evidence>
<dbReference type="Proteomes" id="UP001556367">
    <property type="component" value="Unassembled WGS sequence"/>
</dbReference>
<evidence type="ECO:0000256" key="5">
    <source>
        <dbReference type="ARBA" id="ARBA00023002"/>
    </source>
</evidence>
<keyword evidence="2" id="KW-0575">Peroxidase</keyword>
<keyword evidence="6" id="KW-0408">Iron</keyword>
<reference evidence="10" key="1">
    <citation type="submission" date="2024-06" db="EMBL/GenBank/DDBJ databases">
        <title>Multi-omics analyses provide insights into the biosynthesis of the anticancer antibiotic pleurotin in Hohenbuehelia grisea.</title>
        <authorList>
            <person name="Weaver J.A."/>
            <person name="Alberti F."/>
        </authorList>
    </citation>
    <scope>NUCLEOTIDE SEQUENCE [LARGE SCALE GENOMIC DNA]</scope>
    <source>
        <strain evidence="10">T-177</strain>
    </source>
</reference>
<dbReference type="PROSITE" id="PS51404">
    <property type="entry name" value="DYP_PEROXIDASE"/>
    <property type="match status" value="1"/>
</dbReference>
<protein>
    <recommendedName>
        <fullName evidence="8">DyP dimeric alpha+beta barrel domain-containing protein</fullName>
    </recommendedName>
</protein>
<dbReference type="PANTHER" id="PTHR30521:SF4">
    <property type="entry name" value="DEFERROCHELATASE"/>
    <property type="match status" value="1"/>
</dbReference>
<organism evidence="9 10">
    <name type="scientific">Hohenbuehelia grisea</name>
    <dbReference type="NCBI Taxonomy" id="104357"/>
    <lineage>
        <taxon>Eukaryota</taxon>
        <taxon>Fungi</taxon>
        <taxon>Dikarya</taxon>
        <taxon>Basidiomycota</taxon>
        <taxon>Agaricomycotina</taxon>
        <taxon>Agaricomycetes</taxon>
        <taxon>Agaricomycetidae</taxon>
        <taxon>Agaricales</taxon>
        <taxon>Pleurotineae</taxon>
        <taxon>Pleurotaceae</taxon>
        <taxon>Hohenbuehelia</taxon>
    </lineage>
</organism>